<evidence type="ECO:0000313" key="3">
    <source>
        <dbReference type="Proteomes" id="UP000031512"/>
    </source>
</evidence>
<reference evidence="2 3" key="1">
    <citation type="journal article" date="2012" name="BMC Genomics">
        <title>Comparative genomic analysis and phylogenetic position of Theileria equi.</title>
        <authorList>
            <person name="Kappmeyer L.S."/>
            <person name="Thiagarajan M."/>
            <person name="Herndon D.R."/>
            <person name="Ramsay J.D."/>
            <person name="Caler E."/>
            <person name="Djikeng A."/>
            <person name="Gillespie J.J."/>
            <person name="Lau A.O."/>
            <person name="Roalson E.H."/>
            <person name="Silva J.C."/>
            <person name="Silva M.G."/>
            <person name="Suarez C.E."/>
            <person name="Ueti M.W."/>
            <person name="Nene V.M."/>
            <person name="Mealey R.H."/>
            <person name="Knowles D.P."/>
            <person name="Brayton K.A."/>
        </authorList>
    </citation>
    <scope>NUCLEOTIDE SEQUENCE [LARGE SCALE GENOMIC DNA]</scope>
    <source>
        <strain evidence="2 3">WA</strain>
    </source>
</reference>
<keyword evidence="1" id="KW-0732">Signal</keyword>
<protein>
    <submittedName>
        <fullName evidence="2">Signal peptide containing protein</fullName>
    </submittedName>
</protein>
<keyword evidence="3" id="KW-1185">Reference proteome</keyword>
<dbReference type="InterPro" id="IPR007480">
    <property type="entry name" value="DUF529"/>
</dbReference>
<proteinExistence type="predicted"/>
<evidence type="ECO:0000256" key="1">
    <source>
        <dbReference type="SAM" id="SignalP"/>
    </source>
</evidence>
<dbReference type="VEuPathDB" id="PiroplasmaDB:BEWA_049050"/>
<sequence length="163" mass="18168">MMMTAILYVLLLTKVAKCGDRNESDAGIYANNLTNGGSYEEPERDVTLNFSSPDEEAVHVERGGINGVLCAFFSPNNGFAIKEVTYGPEVIWNADETSKCTRAELFTFGPYAVSVIGLNDDGMLDFKYYEKEAGRWRLVTPFTFNLRLYSMMARHPNRAPDAG</sequence>
<feature type="chain" id="PRO_5003953008" evidence="1">
    <location>
        <begin position="19"/>
        <end position="163"/>
    </location>
</feature>
<dbReference type="Pfam" id="PF04385">
    <property type="entry name" value="FAINT"/>
    <property type="match status" value="1"/>
</dbReference>
<evidence type="ECO:0000313" key="2">
    <source>
        <dbReference type="EMBL" id="EKX72438.1"/>
    </source>
</evidence>
<dbReference type="KEGG" id="beq:BEWA_049050"/>
<feature type="signal peptide" evidence="1">
    <location>
        <begin position="1"/>
        <end position="18"/>
    </location>
</feature>
<dbReference type="EMBL" id="ACOU01000007">
    <property type="protein sequence ID" value="EKX72438.1"/>
    <property type="molecule type" value="Genomic_DNA"/>
</dbReference>
<dbReference type="Proteomes" id="UP000031512">
    <property type="component" value="Unassembled WGS sequence"/>
</dbReference>
<comment type="caution">
    <text evidence="2">The sequence shown here is derived from an EMBL/GenBank/DDBJ whole genome shotgun (WGS) entry which is preliminary data.</text>
</comment>
<name>L1LBA1_THEEQ</name>
<organism evidence="2 3">
    <name type="scientific">Theileria equi strain WA</name>
    <dbReference type="NCBI Taxonomy" id="1537102"/>
    <lineage>
        <taxon>Eukaryota</taxon>
        <taxon>Sar</taxon>
        <taxon>Alveolata</taxon>
        <taxon>Apicomplexa</taxon>
        <taxon>Aconoidasida</taxon>
        <taxon>Piroplasmida</taxon>
        <taxon>Theileriidae</taxon>
        <taxon>Theileria</taxon>
    </lineage>
</organism>
<dbReference type="RefSeq" id="XP_004831890.1">
    <property type="nucleotide sequence ID" value="XM_004831833.1"/>
</dbReference>
<dbReference type="AlphaFoldDB" id="L1LBA1"/>
<accession>L1LBA1</accession>
<gene>
    <name evidence="2" type="ORF">BEWA_049050</name>
</gene>
<dbReference type="GeneID" id="15804020"/>